<evidence type="ECO:0000256" key="1">
    <source>
        <dbReference type="SAM" id="MobiDB-lite"/>
    </source>
</evidence>
<dbReference type="AlphaFoldDB" id="B4HS94"/>
<dbReference type="OMA" id="EVECPAF"/>
<feature type="compositionally biased region" description="Low complexity" evidence="1">
    <location>
        <begin position="68"/>
        <end position="81"/>
    </location>
</feature>
<proteinExistence type="predicted"/>
<organism evidence="3">
    <name type="scientific">Drosophila sechellia</name>
    <name type="common">Fruit fly</name>
    <dbReference type="NCBI Taxonomy" id="7238"/>
    <lineage>
        <taxon>Eukaryota</taxon>
        <taxon>Metazoa</taxon>
        <taxon>Ecdysozoa</taxon>
        <taxon>Arthropoda</taxon>
        <taxon>Hexapoda</taxon>
        <taxon>Insecta</taxon>
        <taxon>Pterygota</taxon>
        <taxon>Neoptera</taxon>
        <taxon>Endopterygota</taxon>
        <taxon>Diptera</taxon>
        <taxon>Brachycera</taxon>
        <taxon>Muscomorpha</taxon>
        <taxon>Ephydroidea</taxon>
        <taxon>Drosophilidae</taxon>
        <taxon>Drosophila</taxon>
        <taxon>Sophophora</taxon>
    </lineage>
</organism>
<evidence type="ECO:0000313" key="2">
    <source>
        <dbReference type="EMBL" id="EDW46989.1"/>
    </source>
</evidence>
<accession>B4HS94</accession>
<reference evidence="2 3" key="1">
    <citation type="journal article" date="2007" name="Nature">
        <title>Evolution of genes and genomes on the Drosophila phylogeny.</title>
        <authorList>
            <consortium name="Drosophila 12 Genomes Consortium"/>
            <person name="Clark A.G."/>
            <person name="Eisen M.B."/>
            <person name="Smith D.R."/>
            <person name="Bergman C.M."/>
            <person name="Oliver B."/>
            <person name="Markow T.A."/>
            <person name="Kaufman T.C."/>
            <person name="Kellis M."/>
            <person name="Gelbart W."/>
            <person name="Iyer V.N."/>
            <person name="Pollard D.A."/>
            <person name="Sackton T.B."/>
            <person name="Larracuente A.M."/>
            <person name="Singh N.D."/>
            <person name="Abad J.P."/>
            <person name="Abt D.N."/>
            <person name="Adryan B."/>
            <person name="Aguade M."/>
            <person name="Akashi H."/>
            <person name="Anderson W.W."/>
            <person name="Aquadro C.F."/>
            <person name="Ardell D.H."/>
            <person name="Arguello R."/>
            <person name="Artieri C.G."/>
            <person name="Barbash D.A."/>
            <person name="Barker D."/>
            <person name="Barsanti P."/>
            <person name="Batterham P."/>
            <person name="Batzoglou S."/>
            <person name="Begun D."/>
            <person name="Bhutkar A."/>
            <person name="Blanco E."/>
            <person name="Bosak S.A."/>
            <person name="Bradley R.K."/>
            <person name="Brand A.D."/>
            <person name="Brent M.R."/>
            <person name="Brooks A.N."/>
            <person name="Brown R.H."/>
            <person name="Butlin R.K."/>
            <person name="Caggese C."/>
            <person name="Calvi B.R."/>
            <person name="Bernardo de Carvalho A."/>
            <person name="Caspi A."/>
            <person name="Castrezana S."/>
            <person name="Celniker S.E."/>
            <person name="Chang J.L."/>
            <person name="Chapple C."/>
            <person name="Chatterji S."/>
            <person name="Chinwalla A."/>
            <person name="Civetta A."/>
            <person name="Clifton S.W."/>
            <person name="Comeron J.M."/>
            <person name="Costello J.C."/>
            <person name="Coyne J.A."/>
            <person name="Daub J."/>
            <person name="David R.G."/>
            <person name="Delcher A.L."/>
            <person name="Delehaunty K."/>
            <person name="Do C.B."/>
            <person name="Ebling H."/>
            <person name="Edwards K."/>
            <person name="Eickbush T."/>
            <person name="Evans J.D."/>
            <person name="Filipski A."/>
            <person name="Findeiss S."/>
            <person name="Freyhult E."/>
            <person name="Fulton L."/>
            <person name="Fulton R."/>
            <person name="Garcia A.C."/>
            <person name="Gardiner A."/>
            <person name="Garfield D.A."/>
            <person name="Garvin B.E."/>
            <person name="Gibson G."/>
            <person name="Gilbert D."/>
            <person name="Gnerre S."/>
            <person name="Godfrey J."/>
            <person name="Good R."/>
            <person name="Gotea V."/>
            <person name="Gravely B."/>
            <person name="Greenberg A.J."/>
            <person name="Griffiths-Jones S."/>
            <person name="Gross S."/>
            <person name="Guigo R."/>
            <person name="Gustafson E.A."/>
            <person name="Haerty W."/>
            <person name="Hahn M.W."/>
            <person name="Halligan D.L."/>
            <person name="Halpern A.L."/>
            <person name="Halter G.M."/>
            <person name="Han M.V."/>
            <person name="Heger A."/>
            <person name="Hillier L."/>
            <person name="Hinrichs A.S."/>
            <person name="Holmes I."/>
            <person name="Hoskins R.A."/>
            <person name="Hubisz M.J."/>
            <person name="Hultmark D."/>
            <person name="Huntley M.A."/>
            <person name="Jaffe D.B."/>
            <person name="Jagadeeshan S."/>
            <person name="Jeck W.R."/>
            <person name="Johnson J."/>
            <person name="Jones C.D."/>
            <person name="Jordan W.C."/>
            <person name="Karpen G.H."/>
            <person name="Kataoka E."/>
            <person name="Keightley P.D."/>
            <person name="Kheradpour P."/>
            <person name="Kirkness E.F."/>
            <person name="Koerich L.B."/>
            <person name="Kristiansen K."/>
            <person name="Kudrna D."/>
            <person name="Kulathinal R.J."/>
            <person name="Kumar S."/>
            <person name="Kwok R."/>
            <person name="Lander E."/>
            <person name="Langley C.H."/>
            <person name="Lapoint R."/>
            <person name="Lazzaro B.P."/>
            <person name="Lee S.J."/>
            <person name="Levesque L."/>
            <person name="Li R."/>
            <person name="Lin C.F."/>
            <person name="Lin M.F."/>
            <person name="Lindblad-Toh K."/>
            <person name="Llopart A."/>
            <person name="Long M."/>
            <person name="Low L."/>
            <person name="Lozovsky E."/>
            <person name="Lu J."/>
            <person name="Luo M."/>
            <person name="Machado C.A."/>
            <person name="Makalowski W."/>
            <person name="Marzo M."/>
            <person name="Matsuda M."/>
            <person name="Matzkin L."/>
            <person name="McAllister B."/>
            <person name="McBride C.S."/>
            <person name="McKernan B."/>
            <person name="McKernan K."/>
            <person name="Mendez-Lago M."/>
            <person name="Minx P."/>
            <person name="Mollenhauer M.U."/>
            <person name="Montooth K."/>
            <person name="Mount S.M."/>
            <person name="Mu X."/>
            <person name="Myers E."/>
            <person name="Negre B."/>
            <person name="Newfeld S."/>
            <person name="Nielsen R."/>
            <person name="Noor M.A."/>
            <person name="O'Grady P."/>
            <person name="Pachter L."/>
            <person name="Papaceit M."/>
            <person name="Parisi M.J."/>
            <person name="Parisi M."/>
            <person name="Parts L."/>
            <person name="Pedersen J.S."/>
            <person name="Pesole G."/>
            <person name="Phillippy A.M."/>
            <person name="Ponting C.P."/>
            <person name="Pop M."/>
            <person name="Porcelli D."/>
            <person name="Powell J.R."/>
            <person name="Prohaska S."/>
            <person name="Pruitt K."/>
            <person name="Puig M."/>
            <person name="Quesneville H."/>
            <person name="Ram K.R."/>
            <person name="Rand D."/>
            <person name="Rasmussen M.D."/>
            <person name="Reed L.K."/>
            <person name="Reenan R."/>
            <person name="Reily A."/>
            <person name="Remington K.A."/>
            <person name="Rieger T.T."/>
            <person name="Ritchie M.G."/>
            <person name="Robin C."/>
            <person name="Rogers Y.H."/>
            <person name="Rohde C."/>
            <person name="Rozas J."/>
            <person name="Rubenfield M.J."/>
            <person name="Ruiz A."/>
            <person name="Russo S."/>
            <person name="Salzberg S.L."/>
            <person name="Sanchez-Gracia A."/>
            <person name="Saranga D.J."/>
            <person name="Sato H."/>
            <person name="Schaeffer S.W."/>
            <person name="Schatz M.C."/>
            <person name="Schlenke T."/>
            <person name="Schwartz R."/>
            <person name="Segarra C."/>
            <person name="Singh R.S."/>
            <person name="Sirot L."/>
            <person name="Sirota M."/>
            <person name="Sisneros N.B."/>
            <person name="Smith C.D."/>
            <person name="Smith T.F."/>
            <person name="Spieth J."/>
            <person name="Stage D.E."/>
            <person name="Stark A."/>
            <person name="Stephan W."/>
            <person name="Strausberg R.L."/>
            <person name="Strempel S."/>
            <person name="Sturgill D."/>
            <person name="Sutton G."/>
            <person name="Sutton G.G."/>
            <person name="Tao W."/>
            <person name="Teichmann S."/>
            <person name="Tobari Y.N."/>
            <person name="Tomimura Y."/>
            <person name="Tsolas J.M."/>
            <person name="Valente V.L."/>
            <person name="Venter E."/>
            <person name="Venter J.C."/>
            <person name="Vicario S."/>
            <person name="Vieira F.G."/>
            <person name="Vilella A.J."/>
            <person name="Villasante A."/>
            <person name="Walenz B."/>
            <person name="Wang J."/>
            <person name="Wasserman M."/>
            <person name="Watts T."/>
            <person name="Wilson D."/>
            <person name="Wilson R.K."/>
            <person name="Wing R.A."/>
            <person name="Wolfner M.F."/>
            <person name="Wong A."/>
            <person name="Wong G.K."/>
            <person name="Wu C.I."/>
            <person name="Wu G."/>
            <person name="Yamamoto D."/>
            <person name="Yang H.P."/>
            <person name="Yang S.P."/>
            <person name="Yorke J.A."/>
            <person name="Yoshida K."/>
            <person name="Zdobnov E."/>
            <person name="Zhang P."/>
            <person name="Zhang Y."/>
            <person name="Zimin A.V."/>
            <person name="Baldwin J."/>
            <person name="Abdouelleil A."/>
            <person name="Abdulkadir J."/>
            <person name="Abebe A."/>
            <person name="Abera B."/>
            <person name="Abreu J."/>
            <person name="Acer S.C."/>
            <person name="Aftuck L."/>
            <person name="Alexander A."/>
            <person name="An P."/>
            <person name="Anderson E."/>
            <person name="Anderson S."/>
            <person name="Arachi H."/>
            <person name="Azer M."/>
            <person name="Bachantsang P."/>
            <person name="Barry A."/>
            <person name="Bayul T."/>
            <person name="Berlin A."/>
            <person name="Bessette D."/>
            <person name="Bloom T."/>
            <person name="Blye J."/>
            <person name="Boguslavskiy L."/>
            <person name="Bonnet C."/>
            <person name="Boukhgalter B."/>
            <person name="Bourzgui I."/>
            <person name="Brown A."/>
            <person name="Cahill P."/>
            <person name="Channer S."/>
            <person name="Cheshatsang Y."/>
            <person name="Chuda L."/>
            <person name="Citroen M."/>
            <person name="Collymore A."/>
            <person name="Cooke P."/>
            <person name="Costello M."/>
            <person name="D'Aco K."/>
            <person name="Daza R."/>
            <person name="De Haan G."/>
            <person name="DeGray S."/>
            <person name="DeMaso C."/>
            <person name="Dhargay N."/>
            <person name="Dooley K."/>
            <person name="Dooley E."/>
            <person name="Doricent M."/>
            <person name="Dorje P."/>
            <person name="Dorjee K."/>
            <person name="Dupes A."/>
            <person name="Elong R."/>
            <person name="Falk J."/>
            <person name="Farina A."/>
            <person name="Faro S."/>
            <person name="Ferguson D."/>
            <person name="Fisher S."/>
            <person name="Foley C.D."/>
            <person name="Franke A."/>
            <person name="Friedrich D."/>
            <person name="Gadbois L."/>
            <person name="Gearin G."/>
            <person name="Gearin C.R."/>
            <person name="Giannoukos G."/>
            <person name="Goode T."/>
            <person name="Graham J."/>
            <person name="Grandbois E."/>
            <person name="Grewal S."/>
            <person name="Gyaltsen K."/>
            <person name="Hafez N."/>
            <person name="Hagos B."/>
            <person name="Hall J."/>
            <person name="Henson C."/>
            <person name="Hollinger A."/>
            <person name="Honan T."/>
            <person name="Huard M.D."/>
            <person name="Hughes L."/>
            <person name="Hurhula B."/>
            <person name="Husby M.E."/>
            <person name="Kamat A."/>
            <person name="Kanga B."/>
            <person name="Kashin S."/>
            <person name="Khazanovich D."/>
            <person name="Kisner P."/>
            <person name="Lance K."/>
            <person name="Lara M."/>
            <person name="Lee W."/>
            <person name="Lennon N."/>
            <person name="Letendre F."/>
            <person name="LeVine R."/>
            <person name="Lipovsky A."/>
            <person name="Liu X."/>
            <person name="Liu J."/>
            <person name="Liu S."/>
            <person name="Lokyitsang T."/>
            <person name="Lokyitsang Y."/>
            <person name="Lubonja R."/>
            <person name="Lui A."/>
            <person name="MacDonald P."/>
            <person name="Magnisalis V."/>
            <person name="Maru K."/>
            <person name="Matthews C."/>
            <person name="McCusker W."/>
            <person name="McDonough S."/>
            <person name="Mehta T."/>
            <person name="Meldrim J."/>
            <person name="Meneus L."/>
            <person name="Mihai O."/>
            <person name="Mihalev A."/>
            <person name="Mihova T."/>
            <person name="Mittelman R."/>
            <person name="Mlenga V."/>
            <person name="Montmayeur A."/>
            <person name="Mulrain L."/>
            <person name="Navidi A."/>
            <person name="Naylor J."/>
            <person name="Negash T."/>
            <person name="Nguyen T."/>
            <person name="Nguyen N."/>
            <person name="Nicol R."/>
            <person name="Norbu C."/>
            <person name="Norbu N."/>
            <person name="Novod N."/>
            <person name="O'Neill B."/>
            <person name="Osman S."/>
            <person name="Markiewicz E."/>
            <person name="Oyono O.L."/>
            <person name="Patti C."/>
            <person name="Phunkhang P."/>
            <person name="Pierre F."/>
            <person name="Priest M."/>
            <person name="Raghuraman S."/>
            <person name="Rege F."/>
            <person name="Reyes R."/>
            <person name="Rise C."/>
            <person name="Rogov P."/>
            <person name="Ross K."/>
            <person name="Ryan E."/>
            <person name="Settipalli S."/>
            <person name="Shea T."/>
            <person name="Sherpa N."/>
            <person name="Shi L."/>
            <person name="Shih D."/>
            <person name="Sparrow T."/>
            <person name="Spaulding J."/>
            <person name="Stalker J."/>
            <person name="Stange-Thomann N."/>
            <person name="Stavropoulos S."/>
            <person name="Stone C."/>
            <person name="Strader C."/>
            <person name="Tesfaye S."/>
            <person name="Thomson T."/>
            <person name="Thoulutsang Y."/>
            <person name="Thoulutsang D."/>
            <person name="Topham K."/>
            <person name="Topping I."/>
            <person name="Tsamla T."/>
            <person name="Vassiliev H."/>
            <person name="Vo A."/>
            <person name="Wangchuk T."/>
            <person name="Wangdi T."/>
            <person name="Weiand M."/>
            <person name="Wilkinson J."/>
            <person name="Wilson A."/>
            <person name="Yadav S."/>
            <person name="Young G."/>
            <person name="Yu Q."/>
            <person name="Zembek L."/>
            <person name="Zhong D."/>
            <person name="Zimmer A."/>
            <person name="Zwirko Z."/>
            <person name="Jaffe D.B."/>
            <person name="Alvarez P."/>
            <person name="Brockman W."/>
            <person name="Butler J."/>
            <person name="Chin C."/>
            <person name="Gnerre S."/>
            <person name="Grabherr M."/>
            <person name="Kleber M."/>
            <person name="Mauceli E."/>
            <person name="MacCallum I."/>
        </authorList>
    </citation>
    <scope>NUCLEOTIDE SEQUENCE [LARGE SCALE GENOMIC DNA]</scope>
    <source>
        <strain evidence="3">Rob3c / Tucson 14021-0248.25</strain>
    </source>
</reference>
<sequence>MTGEHEHIPNEVECPAFPFRWPQYLAAGEEQKHKRNWEQEAAAEEVEQDSTDVAIFSGRRQTHAAHPSSFAAESVESVESAGLRGSSSSFAL</sequence>
<name>B4HS94_DROSE</name>
<protein>
    <submittedName>
        <fullName evidence="2">GM20662</fullName>
    </submittedName>
</protein>
<dbReference type="EMBL" id="CH480816">
    <property type="protein sequence ID" value="EDW46989.1"/>
    <property type="molecule type" value="Genomic_DNA"/>
</dbReference>
<evidence type="ECO:0000313" key="3">
    <source>
        <dbReference type="Proteomes" id="UP000001292"/>
    </source>
</evidence>
<dbReference type="Proteomes" id="UP000001292">
    <property type="component" value="Unassembled WGS sequence"/>
</dbReference>
<dbReference type="HOGENOM" id="CLU_2415620_0_0_1"/>
<keyword evidence="3" id="KW-1185">Reference proteome</keyword>
<gene>
    <name evidence="2" type="primary">Dsec\GM20662</name>
    <name evidence="2" type="ORF">Dsec_GM20662</name>
</gene>
<feature type="region of interest" description="Disordered" evidence="1">
    <location>
        <begin position="59"/>
        <end position="92"/>
    </location>
</feature>